<organism evidence="1">
    <name type="scientific">marine sediment metagenome</name>
    <dbReference type="NCBI Taxonomy" id="412755"/>
    <lineage>
        <taxon>unclassified sequences</taxon>
        <taxon>metagenomes</taxon>
        <taxon>ecological metagenomes</taxon>
    </lineage>
</organism>
<gene>
    <name evidence="1" type="ORF">LCGC14_2027800</name>
</gene>
<feature type="non-terminal residue" evidence="1">
    <location>
        <position position="399"/>
    </location>
</feature>
<proteinExistence type="predicted"/>
<dbReference type="AlphaFoldDB" id="A0A0F9EVG3"/>
<accession>A0A0F9EVG3</accession>
<name>A0A0F9EVG3_9ZZZZ</name>
<reference evidence="1" key="1">
    <citation type="journal article" date="2015" name="Nature">
        <title>Complex archaea that bridge the gap between prokaryotes and eukaryotes.</title>
        <authorList>
            <person name="Spang A."/>
            <person name="Saw J.H."/>
            <person name="Jorgensen S.L."/>
            <person name="Zaremba-Niedzwiedzka K."/>
            <person name="Martijn J."/>
            <person name="Lind A.E."/>
            <person name="van Eijk R."/>
            <person name="Schleper C."/>
            <person name="Guy L."/>
            <person name="Ettema T.J."/>
        </authorList>
    </citation>
    <scope>NUCLEOTIDE SEQUENCE</scope>
</reference>
<dbReference type="EMBL" id="LAZR01023548">
    <property type="protein sequence ID" value="KKL78143.1"/>
    <property type="molecule type" value="Genomic_DNA"/>
</dbReference>
<protein>
    <submittedName>
        <fullName evidence="1">Uncharacterized protein</fullName>
    </submittedName>
</protein>
<comment type="caution">
    <text evidence="1">The sequence shown here is derived from an EMBL/GenBank/DDBJ whole genome shotgun (WGS) entry which is preliminary data.</text>
</comment>
<evidence type="ECO:0000313" key="1">
    <source>
        <dbReference type="EMBL" id="KKL78143.1"/>
    </source>
</evidence>
<sequence>MPSQYNALRGQVNKAAVFTPKSLTDWMQRVPGGSGSELRYGYFGPGSGLIAKDITTSPPVDAFVQADFFTNTFGAKVWDSLNNQTRAFNLLRKVAWGPTTGYRIRSGRQQNTEVVSEVAALPDIDSPDLETISIQPRFVVTPGGVSALAQFLGTLEGGIGDALAVAQEFAMIDHTKRLNQQLVAKANSRITTDPGTGVTFQVINAQGFDIGDTVAAVIDTTGVDVTGGVRTVSSVNYVTNVITVTAAIATEVADNDILVVVTKAGPLSLDTAIADDNAPAIGGGVDAESGLTRYGSIARDARESSSASELWASSNVFTSAGLGAAGSASGSVSGGGVLRHLTTGLLDQAIDEIRRNGGEPDLILTQVEQVTRLGTILQANQHFIGEGTFQVKLGGEGTL</sequence>